<protein>
    <submittedName>
        <fullName evidence="1">Uncharacterized protein</fullName>
    </submittedName>
</protein>
<proteinExistence type="predicted"/>
<gene>
    <name evidence="1" type="ORF">NCTC12092_00083</name>
</gene>
<evidence type="ECO:0000313" key="1">
    <source>
        <dbReference type="EMBL" id="SUN44439.1"/>
    </source>
</evidence>
<reference evidence="1 2" key="1">
    <citation type="submission" date="2018-06" db="EMBL/GenBank/DDBJ databases">
        <authorList>
            <consortium name="Pathogen Informatics"/>
            <person name="Doyle S."/>
        </authorList>
    </citation>
    <scope>NUCLEOTIDE SEQUENCE [LARGE SCALE GENOMIC DNA]</scope>
    <source>
        <strain evidence="1 2">NCTC12092</strain>
    </source>
</reference>
<dbReference type="RefSeq" id="WP_268810486.1">
    <property type="nucleotide sequence ID" value="NZ_UHFF01000002.1"/>
</dbReference>
<evidence type="ECO:0000313" key="2">
    <source>
        <dbReference type="Proteomes" id="UP000254461"/>
    </source>
</evidence>
<accession>A0A380JMZ8</accession>
<dbReference type="AlphaFoldDB" id="A0A380JMZ8"/>
<organism evidence="1 2">
    <name type="scientific">Streptococcus equi subsp. equi</name>
    <dbReference type="NCBI Taxonomy" id="148942"/>
    <lineage>
        <taxon>Bacteria</taxon>
        <taxon>Bacillati</taxon>
        <taxon>Bacillota</taxon>
        <taxon>Bacilli</taxon>
        <taxon>Lactobacillales</taxon>
        <taxon>Streptococcaceae</taxon>
        <taxon>Streptococcus</taxon>
    </lineage>
</organism>
<dbReference type="Proteomes" id="UP000254461">
    <property type="component" value="Unassembled WGS sequence"/>
</dbReference>
<dbReference type="EMBL" id="UHFF01000002">
    <property type="protein sequence ID" value="SUN44439.1"/>
    <property type="molecule type" value="Genomic_DNA"/>
</dbReference>
<sequence length="43" mass="4903">MSITDSSYRKLAEQVYNVEPKKAKFNDVPIVLTERLLAGEFNS</sequence>
<name>A0A380JMZ8_9STRE</name>